<keyword evidence="4 5" id="KW-0472">Membrane</keyword>
<feature type="transmembrane region" description="Helical" evidence="5">
    <location>
        <begin position="455"/>
        <end position="478"/>
    </location>
</feature>
<evidence type="ECO:0000256" key="1">
    <source>
        <dbReference type="ARBA" id="ARBA00004141"/>
    </source>
</evidence>
<dbReference type="PANTHER" id="PTHR10283:SF82">
    <property type="entry name" value="SOLUTE CARRIER FAMILY 13 MEMBER 2"/>
    <property type="match status" value="1"/>
</dbReference>
<evidence type="ECO:0000256" key="5">
    <source>
        <dbReference type="SAM" id="Phobius"/>
    </source>
</evidence>
<dbReference type="CDD" id="cd01115">
    <property type="entry name" value="SLC13_permease"/>
    <property type="match status" value="1"/>
</dbReference>
<feature type="transmembrane region" description="Helical" evidence="5">
    <location>
        <begin position="341"/>
        <end position="364"/>
    </location>
</feature>
<name>A0A2K8L704_MARES</name>
<dbReference type="KEGG" id="maes:Ga0123461_1623"/>
<dbReference type="Pfam" id="PF00939">
    <property type="entry name" value="Na_sulph_symp"/>
    <property type="match status" value="1"/>
</dbReference>
<gene>
    <name evidence="6" type="ORF">Ga0123461_1623</name>
</gene>
<feature type="transmembrane region" description="Helical" evidence="5">
    <location>
        <begin position="121"/>
        <end position="153"/>
    </location>
</feature>
<dbReference type="EMBL" id="CP018799">
    <property type="protein sequence ID" value="ATX80036.1"/>
    <property type="molecule type" value="Genomic_DNA"/>
</dbReference>
<dbReference type="RefSeq" id="WP_198507032.1">
    <property type="nucleotide sequence ID" value="NZ_CP018799.1"/>
</dbReference>
<reference evidence="6 7" key="1">
    <citation type="submission" date="2016-12" db="EMBL/GenBank/DDBJ databases">
        <title>Isolation and genomic insights into novel planktonic Zetaproteobacteria from stratified waters of the Chesapeake Bay.</title>
        <authorList>
            <person name="McAllister S.M."/>
            <person name="Kato S."/>
            <person name="Chan C.S."/>
            <person name="Chiu B.K."/>
            <person name="Field E.K."/>
        </authorList>
    </citation>
    <scope>NUCLEOTIDE SEQUENCE [LARGE SCALE GENOMIC DNA]</scope>
    <source>
        <strain evidence="6 7">CP-5</strain>
    </source>
</reference>
<feature type="transmembrane region" description="Helical" evidence="5">
    <location>
        <begin position="370"/>
        <end position="390"/>
    </location>
</feature>
<evidence type="ECO:0000256" key="4">
    <source>
        <dbReference type="ARBA" id="ARBA00023136"/>
    </source>
</evidence>
<dbReference type="GO" id="GO:0008514">
    <property type="term" value="F:organic anion transmembrane transporter activity"/>
    <property type="evidence" value="ECO:0007669"/>
    <property type="project" value="UniProtKB-ARBA"/>
</dbReference>
<dbReference type="PROSITE" id="PS51257">
    <property type="entry name" value="PROKAR_LIPOPROTEIN"/>
    <property type="match status" value="1"/>
</dbReference>
<feature type="transmembrane region" description="Helical" evidence="5">
    <location>
        <begin position="215"/>
        <end position="234"/>
    </location>
</feature>
<proteinExistence type="predicted"/>
<dbReference type="GO" id="GO:0005886">
    <property type="term" value="C:plasma membrane"/>
    <property type="evidence" value="ECO:0007669"/>
    <property type="project" value="TreeGrafter"/>
</dbReference>
<feature type="transmembrane region" description="Helical" evidence="5">
    <location>
        <begin position="165"/>
        <end position="185"/>
    </location>
</feature>
<evidence type="ECO:0000313" key="6">
    <source>
        <dbReference type="EMBL" id="ATX80036.1"/>
    </source>
</evidence>
<dbReference type="AlphaFoldDB" id="A0A2K8L704"/>
<feature type="transmembrane region" description="Helical" evidence="5">
    <location>
        <begin position="79"/>
        <end position="97"/>
    </location>
</feature>
<protein>
    <submittedName>
        <fullName evidence="6">Solute carrier family 13 (Sodium-dependent dicarboxylate transporter), member 2/3/5</fullName>
    </submittedName>
</protein>
<dbReference type="PANTHER" id="PTHR10283">
    <property type="entry name" value="SOLUTE CARRIER FAMILY 13 MEMBER"/>
    <property type="match status" value="1"/>
</dbReference>
<comment type="subcellular location">
    <subcellularLocation>
        <location evidence="1">Membrane</location>
        <topology evidence="1">Multi-pass membrane protein</topology>
    </subcellularLocation>
</comment>
<keyword evidence="7" id="KW-1185">Reference proteome</keyword>
<feature type="transmembrane region" description="Helical" evidence="5">
    <location>
        <begin position="44"/>
        <end position="67"/>
    </location>
</feature>
<keyword evidence="3 5" id="KW-1133">Transmembrane helix</keyword>
<dbReference type="NCBIfam" id="TIGR00785">
    <property type="entry name" value="dass"/>
    <property type="match status" value="1"/>
</dbReference>
<evidence type="ECO:0000256" key="3">
    <source>
        <dbReference type="ARBA" id="ARBA00022989"/>
    </source>
</evidence>
<feature type="transmembrane region" description="Helical" evidence="5">
    <location>
        <begin position="402"/>
        <end position="435"/>
    </location>
</feature>
<organism evidence="6 7">
    <name type="scientific">Mariprofundus aestuarium</name>
    <dbReference type="NCBI Taxonomy" id="1921086"/>
    <lineage>
        <taxon>Bacteria</taxon>
        <taxon>Pseudomonadati</taxon>
        <taxon>Pseudomonadota</taxon>
        <taxon>Candidatius Mariprofundia</taxon>
        <taxon>Mariprofundales</taxon>
        <taxon>Mariprofundaceae</taxon>
        <taxon>Mariprofundus</taxon>
    </lineage>
</organism>
<evidence type="ECO:0000256" key="2">
    <source>
        <dbReference type="ARBA" id="ARBA00022692"/>
    </source>
</evidence>
<accession>A0A2K8L704</accession>
<dbReference type="InterPro" id="IPR001898">
    <property type="entry name" value="SLC13A/DASS"/>
</dbReference>
<evidence type="ECO:0000313" key="7">
    <source>
        <dbReference type="Proteomes" id="UP000231701"/>
    </source>
</evidence>
<dbReference type="Proteomes" id="UP000231701">
    <property type="component" value="Chromosome"/>
</dbReference>
<keyword evidence="2 5" id="KW-0812">Transmembrane</keyword>
<dbReference type="GO" id="GO:1905039">
    <property type="term" value="P:carboxylic acid transmembrane transport"/>
    <property type="evidence" value="ECO:0007669"/>
    <property type="project" value="UniProtKB-ARBA"/>
</dbReference>
<sequence>MSINSKNAAIFAGPAVATACLLLVDITGHPTASAMLAVALWMAIWWISECVPLGATAMIPLVAFPLLGIAAGKEIAPRYFNSIIFLFIGGFLIAQAMENCGLHKRIALNMLSRLHASPLQLAMGFAGATAFLSMWISNTATAMLMVTIALPLLKRLMEEHDAEEIAPVAATFLLIIAYSANIGGMGTPVGSPPNLVFLENMRVSLPNSVPSFLEWMMIGIPMVIVGLIVLFVILGPRLAKLPWKGSDGTQLKQSLHDLGRMRLEEKLVAWVLTITALLWMTRSGIQSEGLDIPGWSSLLPYKGVDDGTVAIFMASLLFLFRGEEGSAVLGREAFSKLPWDIVLLFGGGFALAYGMQHSGLSFWIGEQLEFLKTVPLPLMMLVVAVVIIFLTEITSNTATTQVMLPILAAASLANGLDAMSVMLVATIGASCAFMLPVATPPNAIIFGSGLVPMHAMVRAGIRLNLIMIVVVTAMVYLFRPLLPAI</sequence>